<dbReference type="EMBL" id="BPLQ01014699">
    <property type="protein sequence ID" value="GIY82241.1"/>
    <property type="molecule type" value="Genomic_DNA"/>
</dbReference>
<comment type="caution">
    <text evidence="1">The sequence shown here is derived from an EMBL/GenBank/DDBJ whole genome shotgun (WGS) entry which is preliminary data.</text>
</comment>
<dbReference type="Proteomes" id="UP001054837">
    <property type="component" value="Unassembled WGS sequence"/>
</dbReference>
<evidence type="ECO:0000313" key="2">
    <source>
        <dbReference type="Proteomes" id="UP001054837"/>
    </source>
</evidence>
<sequence length="120" mass="13541">MDTTMDKSKCCLTNVYIYLLVQQANTVIWVEPSYHPTKHGGGDLKRSRRFMKQTPERSCSEEFGPCEQTCGLCDSVFSYPLASVLSSPLGKNKTLYARSTIRRLSKTGVWAQSMAFCRTN</sequence>
<keyword evidence="2" id="KW-1185">Reference proteome</keyword>
<evidence type="ECO:0000313" key="1">
    <source>
        <dbReference type="EMBL" id="GIY82241.1"/>
    </source>
</evidence>
<name>A0AAV4WI63_9ARAC</name>
<gene>
    <name evidence="1" type="ORF">CDAR_280311</name>
</gene>
<protein>
    <submittedName>
        <fullName evidence="1">Uncharacterized protein</fullName>
    </submittedName>
</protein>
<organism evidence="1 2">
    <name type="scientific">Caerostris darwini</name>
    <dbReference type="NCBI Taxonomy" id="1538125"/>
    <lineage>
        <taxon>Eukaryota</taxon>
        <taxon>Metazoa</taxon>
        <taxon>Ecdysozoa</taxon>
        <taxon>Arthropoda</taxon>
        <taxon>Chelicerata</taxon>
        <taxon>Arachnida</taxon>
        <taxon>Araneae</taxon>
        <taxon>Araneomorphae</taxon>
        <taxon>Entelegynae</taxon>
        <taxon>Araneoidea</taxon>
        <taxon>Araneidae</taxon>
        <taxon>Caerostris</taxon>
    </lineage>
</organism>
<reference evidence="1 2" key="1">
    <citation type="submission" date="2021-06" db="EMBL/GenBank/DDBJ databases">
        <title>Caerostris darwini draft genome.</title>
        <authorList>
            <person name="Kono N."/>
            <person name="Arakawa K."/>
        </authorList>
    </citation>
    <scope>NUCLEOTIDE SEQUENCE [LARGE SCALE GENOMIC DNA]</scope>
</reference>
<proteinExistence type="predicted"/>
<dbReference type="AlphaFoldDB" id="A0AAV4WI63"/>
<accession>A0AAV4WI63</accession>